<dbReference type="Proteomes" id="UP000887574">
    <property type="component" value="Unplaced"/>
</dbReference>
<dbReference type="GO" id="GO:0005776">
    <property type="term" value="C:autophagosome"/>
    <property type="evidence" value="ECO:0007669"/>
    <property type="project" value="TreeGrafter"/>
</dbReference>
<name>A0A915D4K5_9BILA</name>
<evidence type="ECO:0000313" key="1">
    <source>
        <dbReference type="Proteomes" id="UP000887574"/>
    </source>
</evidence>
<dbReference type="GO" id="GO:0006914">
    <property type="term" value="P:autophagy"/>
    <property type="evidence" value="ECO:0007669"/>
    <property type="project" value="TreeGrafter"/>
</dbReference>
<keyword evidence="1" id="KW-1185">Reference proteome</keyword>
<dbReference type="Pfam" id="PF15019">
    <property type="entry name" value="C9orf72-like"/>
    <property type="match status" value="1"/>
</dbReference>
<reference evidence="2" key="1">
    <citation type="submission" date="2022-11" db="UniProtKB">
        <authorList>
            <consortium name="WormBaseParasite"/>
        </authorList>
    </citation>
    <scope>IDENTIFICATION</scope>
</reference>
<dbReference type="GO" id="GO:0005085">
    <property type="term" value="F:guanyl-nucleotide exchange factor activity"/>
    <property type="evidence" value="ECO:0007669"/>
    <property type="project" value="InterPro"/>
</dbReference>
<dbReference type="InterPro" id="IPR027819">
    <property type="entry name" value="C9orf72"/>
</dbReference>
<dbReference type="PANTHER" id="PTHR31855:SF2">
    <property type="entry name" value="GUANINE NUCLEOTIDE EXCHANGE FACTOR C9ORF72"/>
    <property type="match status" value="1"/>
</dbReference>
<protein>
    <submittedName>
        <fullName evidence="2">Uncharacterized protein</fullName>
    </submittedName>
</protein>
<proteinExistence type="predicted"/>
<dbReference type="GO" id="GO:0005768">
    <property type="term" value="C:endosome"/>
    <property type="evidence" value="ECO:0007669"/>
    <property type="project" value="TreeGrafter"/>
</dbReference>
<organism evidence="1 2">
    <name type="scientific">Ditylenchus dipsaci</name>
    <dbReference type="NCBI Taxonomy" id="166011"/>
    <lineage>
        <taxon>Eukaryota</taxon>
        <taxon>Metazoa</taxon>
        <taxon>Ecdysozoa</taxon>
        <taxon>Nematoda</taxon>
        <taxon>Chromadorea</taxon>
        <taxon>Rhabditida</taxon>
        <taxon>Tylenchina</taxon>
        <taxon>Tylenchomorpha</taxon>
        <taxon>Sphaerularioidea</taxon>
        <taxon>Anguinidae</taxon>
        <taxon>Anguininae</taxon>
        <taxon>Ditylenchus</taxon>
    </lineage>
</organism>
<dbReference type="PROSITE" id="PS51835">
    <property type="entry name" value="DENN_C9ORF72"/>
    <property type="match status" value="1"/>
</dbReference>
<accession>A0A915D4K5</accession>
<dbReference type="GO" id="GO:0006897">
    <property type="term" value="P:endocytosis"/>
    <property type="evidence" value="ECO:0007669"/>
    <property type="project" value="TreeGrafter"/>
</dbReference>
<dbReference type="WBParaSite" id="jg15787">
    <property type="protein sequence ID" value="jg15787"/>
    <property type="gene ID" value="jg15787"/>
</dbReference>
<evidence type="ECO:0000313" key="2">
    <source>
        <dbReference type="WBParaSite" id="jg15787"/>
    </source>
</evidence>
<sequence length="277" mass="31049">MVTSCVDSGIAGTISMESDLSSYCYPSSANNPSTSGVRYSANAEDIGFCEEAVEEFSQISPLSRMTNSMPTNYSVMSTSTQANVLKMTAKEEFYQEAELLSDLTSGECSGLNVLPDEEFVSKFVLAEQICSTQLSSNPLLHKFSIVPSRHMVFGSYLFTVKKDNEQRLSAFSIVLSSEMADWYLVRQSVIEEFFVDIISRFKAAFLVEDIADLVFRFVTDKNSLQPFGQSYNCVLSDQRHVLGCRTDSDEVLKMMITLSFPYLRLQGIKRTDMKIYS</sequence>
<dbReference type="AlphaFoldDB" id="A0A915D4K5"/>
<dbReference type="PANTHER" id="PTHR31855">
    <property type="entry name" value="GUANINE NUCLEOTIDE EXCHANGE C9ORF72"/>
    <property type="match status" value="1"/>
</dbReference>